<keyword evidence="1" id="KW-0472">Membrane</keyword>
<dbReference type="Pfam" id="PF14030">
    <property type="entry name" value="DUF4245"/>
    <property type="match status" value="1"/>
</dbReference>
<dbReference type="EMBL" id="JAMTCG010000003">
    <property type="protein sequence ID" value="MCP2160430.1"/>
    <property type="molecule type" value="Genomic_DNA"/>
</dbReference>
<dbReference type="RefSeq" id="WP_301284346.1">
    <property type="nucleotide sequence ID" value="NZ_BAAAOE010000003.1"/>
</dbReference>
<keyword evidence="3" id="KW-1185">Reference proteome</keyword>
<comment type="caution">
    <text evidence="2">The sequence shown here is derived from an EMBL/GenBank/DDBJ whole genome shotgun (WGS) entry which is preliminary data.</text>
</comment>
<evidence type="ECO:0000256" key="1">
    <source>
        <dbReference type="SAM" id="Phobius"/>
    </source>
</evidence>
<accession>A0ABT1GZK3</accession>
<evidence type="ECO:0008006" key="4">
    <source>
        <dbReference type="Google" id="ProtNLM"/>
    </source>
</evidence>
<feature type="transmembrane region" description="Helical" evidence="1">
    <location>
        <begin position="22"/>
        <end position="41"/>
    </location>
</feature>
<proteinExistence type="predicted"/>
<name>A0ABT1GZK3_9NOCA</name>
<gene>
    <name evidence="2" type="ORF">LX12_001617</name>
</gene>
<evidence type="ECO:0000313" key="3">
    <source>
        <dbReference type="Proteomes" id="UP001205740"/>
    </source>
</evidence>
<keyword evidence="1" id="KW-0812">Transmembrane</keyword>
<protein>
    <recommendedName>
        <fullName evidence="4">DUF4245 domain-containing protein</fullName>
    </recommendedName>
</protein>
<dbReference type="Proteomes" id="UP001205740">
    <property type="component" value="Unassembled WGS sequence"/>
</dbReference>
<dbReference type="InterPro" id="IPR025339">
    <property type="entry name" value="DUF4245"/>
</dbReference>
<organism evidence="2 3">
    <name type="scientific">Williamsia serinedens</name>
    <dbReference type="NCBI Taxonomy" id="391736"/>
    <lineage>
        <taxon>Bacteria</taxon>
        <taxon>Bacillati</taxon>
        <taxon>Actinomycetota</taxon>
        <taxon>Actinomycetes</taxon>
        <taxon>Mycobacteriales</taxon>
        <taxon>Nocardiaceae</taxon>
        <taxon>Williamsia</taxon>
    </lineage>
</organism>
<reference evidence="2 3" key="1">
    <citation type="submission" date="2022-06" db="EMBL/GenBank/DDBJ databases">
        <title>Genomic Encyclopedia of Archaeal and Bacterial Type Strains, Phase II (KMG-II): from individual species to whole genera.</title>
        <authorList>
            <person name="Goeker M."/>
        </authorList>
    </citation>
    <scope>NUCLEOTIDE SEQUENCE [LARGE SCALE GENOMIC DNA]</scope>
    <source>
        <strain evidence="2 3">DSM 45037</strain>
    </source>
</reference>
<keyword evidence="1" id="KW-1133">Transmembrane helix</keyword>
<sequence length="202" mass="21516">MTGVDTGLVPAKPRILTDHKDMVWSLIPLIVICLIIAVVSGNCSVGLTGGASDDRTAAYDVRDGLMADAQTMPFPVRLPKTPTDWKPNSGSRSGIDGRVVSNTGYLTADGVYIQLSQTDATEDGLVGYLDDNRPIGDGTVQVGGKQWVRYSTSDDRSIWVTDLGDVRIGLYSKATEKDFITLAQAVLAAPVLPRGNRPVPVG</sequence>
<evidence type="ECO:0000313" key="2">
    <source>
        <dbReference type="EMBL" id="MCP2160430.1"/>
    </source>
</evidence>